<comment type="caution">
    <text evidence="2">The sequence shown here is derived from an EMBL/GenBank/DDBJ whole genome shotgun (WGS) entry which is preliminary data.</text>
</comment>
<keyword evidence="1" id="KW-0812">Transmembrane</keyword>
<gene>
    <name evidence="2" type="ORF">AXK12_08260</name>
</gene>
<dbReference type="AlphaFoldDB" id="A0A139SHK2"/>
<dbReference type="OrthoDB" id="6025309at2"/>
<dbReference type="STRING" id="1548208.AXK12_08260"/>
<keyword evidence="1" id="KW-0472">Membrane</keyword>
<organism evidence="2 3">
    <name type="scientific">Cephaloticoccus capnophilus</name>
    <dbReference type="NCBI Taxonomy" id="1548208"/>
    <lineage>
        <taxon>Bacteria</taxon>
        <taxon>Pseudomonadati</taxon>
        <taxon>Verrucomicrobiota</taxon>
        <taxon>Opitutia</taxon>
        <taxon>Opitutales</taxon>
        <taxon>Opitutaceae</taxon>
        <taxon>Cephaloticoccus</taxon>
    </lineage>
</organism>
<evidence type="ECO:0000313" key="3">
    <source>
        <dbReference type="Proteomes" id="UP000071392"/>
    </source>
</evidence>
<feature type="transmembrane region" description="Helical" evidence="1">
    <location>
        <begin position="12"/>
        <end position="30"/>
    </location>
</feature>
<feature type="transmembrane region" description="Helical" evidence="1">
    <location>
        <begin position="37"/>
        <end position="56"/>
    </location>
</feature>
<sequence length="105" mass="10969">MSTPANASSGPLRATWICLALGWVFFLLPIPGLSISGGIALCFVAFILSIVVLAQGNISGGLITLLLTIVASPIVYAIGWGIFALLVQKGMMDLHGQDYGLTPPR</sequence>
<dbReference type="EMBL" id="LSZP01000062">
    <property type="protein sequence ID" value="KXU34013.1"/>
    <property type="molecule type" value="Genomic_DNA"/>
</dbReference>
<evidence type="ECO:0000313" key="2">
    <source>
        <dbReference type="EMBL" id="KXU34013.1"/>
    </source>
</evidence>
<reference evidence="2 3" key="1">
    <citation type="submission" date="2016-02" db="EMBL/GenBank/DDBJ databases">
        <authorList>
            <person name="Wen L."/>
            <person name="He K."/>
            <person name="Yang H."/>
        </authorList>
    </citation>
    <scope>NUCLEOTIDE SEQUENCE [LARGE SCALE GENOMIC DNA]</scope>
    <source>
        <strain evidence="2 3">CV41</strain>
    </source>
</reference>
<dbReference type="RefSeq" id="WP_068713298.1">
    <property type="nucleotide sequence ID" value="NZ_LSZP01000062.1"/>
</dbReference>
<keyword evidence="1" id="KW-1133">Transmembrane helix</keyword>
<protein>
    <submittedName>
        <fullName evidence="2">Uncharacterized protein</fullName>
    </submittedName>
</protein>
<proteinExistence type="predicted"/>
<accession>A0A139SHK2</accession>
<feature type="transmembrane region" description="Helical" evidence="1">
    <location>
        <begin position="62"/>
        <end position="87"/>
    </location>
</feature>
<keyword evidence="3" id="KW-1185">Reference proteome</keyword>
<name>A0A139SHK2_9BACT</name>
<evidence type="ECO:0000256" key="1">
    <source>
        <dbReference type="SAM" id="Phobius"/>
    </source>
</evidence>
<dbReference type="Proteomes" id="UP000071392">
    <property type="component" value="Unassembled WGS sequence"/>
</dbReference>